<comment type="pathway">
    <text evidence="1">Cofactor biosynthesis; adenosylcobalamin biosynthesis.</text>
</comment>
<keyword evidence="2" id="KW-0169">Cobalamin biosynthesis</keyword>
<evidence type="ECO:0000256" key="1">
    <source>
        <dbReference type="ARBA" id="ARBA00004953"/>
    </source>
</evidence>
<dbReference type="InterPro" id="IPR006365">
    <property type="entry name" value="Cbl_synth_CobL"/>
</dbReference>
<evidence type="ECO:0000256" key="4">
    <source>
        <dbReference type="ARBA" id="ARBA00022679"/>
    </source>
</evidence>
<evidence type="ECO:0000313" key="7">
    <source>
        <dbReference type="EMBL" id="TGG96801.1"/>
    </source>
</evidence>
<dbReference type="AlphaFoldDB" id="A0A524RR58"/>
<dbReference type="InterPro" id="IPR035996">
    <property type="entry name" value="4pyrrol_Methylase_sf"/>
</dbReference>
<evidence type="ECO:0000256" key="5">
    <source>
        <dbReference type="ARBA" id="ARBA00022691"/>
    </source>
</evidence>
<dbReference type="InterPro" id="IPR012818">
    <property type="entry name" value="CbiE"/>
</dbReference>
<organism evidence="7 8">
    <name type="scientific">Aphanocapsa feldmannii 277cV</name>
    <dbReference type="NCBI Taxonomy" id="2507553"/>
    <lineage>
        <taxon>Bacteria</taxon>
        <taxon>Bacillati</taxon>
        <taxon>Cyanobacteriota</taxon>
        <taxon>Cyanophyceae</taxon>
        <taxon>Oscillatoriophycideae</taxon>
        <taxon>Chroococcales</taxon>
        <taxon>Microcystaceae</taxon>
        <taxon>Aphanocapsa</taxon>
    </lineage>
</organism>
<dbReference type="Proteomes" id="UP000317990">
    <property type="component" value="Unassembled WGS sequence"/>
</dbReference>
<dbReference type="NCBIfam" id="TIGR02469">
    <property type="entry name" value="CbiT"/>
    <property type="match status" value="1"/>
</dbReference>
<accession>A0A524RR58</accession>
<dbReference type="Pfam" id="PF00590">
    <property type="entry name" value="TP_methylase"/>
    <property type="match status" value="1"/>
</dbReference>
<evidence type="ECO:0000256" key="2">
    <source>
        <dbReference type="ARBA" id="ARBA00022573"/>
    </source>
</evidence>
<evidence type="ECO:0000256" key="3">
    <source>
        <dbReference type="ARBA" id="ARBA00022603"/>
    </source>
</evidence>
<dbReference type="InterPro" id="IPR014777">
    <property type="entry name" value="4pyrrole_Mease_sub1"/>
</dbReference>
<dbReference type="GO" id="GO:0009236">
    <property type="term" value="P:cobalamin biosynthetic process"/>
    <property type="evidence" value="ECO:0007669"/>
    <property type="project" value="UniProtKB-UniPathway"/>
</dbReference>
<dbReference type="PANTHER" id="PTHR43182">
    <property type="entry name" value="COBALT-PRECORRIN-6B C(15)-METHYLTRANSFERASE (DECARBOXYLATING)"/>
    <property type="match status" value="1"/>
</dbReference>
<dbReference type="GO" id="GO:0032259">
    <property type="term" value="P:methylation"/>
    <property type="evidence" value="ECO:0007669"/>
    <property type="project" value="UniProtKB-KW"/>
</dbReference>
<feature type="domain" description="Tetrapyrrole methylase" evidence="6">
    <location>
        <begin position="7"/>
        <end position="188"/>
    </location>
</feature>
<dbReference type="CDD" id="cd11644">
    <property type="entry name" value="Precorrin-6Y-MT"/>
    <property type="match status" value="1"/>
</dbReference>
<dbReference type="CDD" id="cd02440">
    <property type="entry name" value="AdoMet_MTases"/>
    <property type="match status" value="1"/>
</dbReference>
<comment type="caution">
    <text evidence="7">The sequence shown here is derived from an EMBL/GenBank/DDBJ whole genome shotgun (WGS) entry which is preliminary data.</text>
</comment>
<dbReference type="InterPro" id="IPR000878">
    <property type="entry name" value="4pyrrol_Mease"/>
</dbReference>
<dbReference type="SUPFAM" id="SSF53335">
    <property type="entry name" value="S-adenosyl-L-methionine-dependent methyltransferases"/>
    <property type="match status" value="1"/>
</dbReference>
<sequence>MAWLEVIGSDAGAPDSLPLPQRYLLEQADVVAAPRRLLPALAHLPGRRMASDGSTDCLEALAAAMARGERVVLLASGDPLWFGIGRRLLMRMGGERVRFHPAASSLQLAFARLQRPWQNASWVSLHGRDPDALVEALRRRPTELVVLTDPDRGGAEAVRQVLQGLQLSGSYTFWLLEQLGHPEERVRPMDSSRPIGAHARLHLVVLLAHQPGPTVTLPILGIPDGLWLHDPDRPGLMTKREVRIQLLADLALPSQGILWDLGAGVGSVGLEALRLSPGLSLWAVERRGGSAALIQRNAERFGVDQTRLHCLEADALAVLETLPEPDRVLLGGGGKDRTELCVSACRRLGPGGVIVIPLATLEAFAVVQQALQAEGLHLGCTQLQASRGLALVDGTRLAPMNPVLILRGRKPG</sequence>
<name>A0A524RR58_9CHRO</name>
<gene>
    <name evidence="7" type="primary">cbiE</name>
    <name evidence="7" type="ORF">ERJ67_00085</name>
</gene>
<dbReference type="PANTHER" id="PTHR43182:SF1">
    <property type="entry name" value="COBALT-PRECORRIN-7 C(5)-METHYLTRANSFERASE"/>
    <property type="match status" value="1"/>
</dbReference>
<dbReference type="InterPro" id="IPR029063">
    <property type="entry name" value="SAM-dependent_MTases_sf"/>
</dbReference>
<protein>
    <submittedName>
        <fullName evidence="7">Precorrin-6y C5,15-methyltransferase (Decarboxylating) subunit CbiE</fullName>
    </submittedName>
</protein>
<dbReference type="UniPathway" id="UPA00148"/>
<dbReference type="NCBIfam" id="TIGR02467">
    <property type="entry name" value="CbiE"/>
    <property type="match status" value="1"/>
</dbReference>
<reference evidence="7 8" key="1">
    <citation type="journal article" date="2019" name="mSystems">
        <title>Life at home and on the roam: Genomic adaptions reflect the dual lifestyle of an intracellular, facultative symbiont.</title>
        <authorList>
            <person name="Burgsdorf I."/>
        </authorList>
    </citation>
    <scope>NUCLEOTIDE SEQUENCE [LARGE SCALE GENOMIC DNA]</scope>
    <source>
        <strain evidence="7">277cV</strain>
    </source>
</reference>
<dbReference type="EMBL" id="SRMO01000001">
    <property type="protein sequence ID" value="TGG96801.1"/>
    <property type="molecule type" value="Genomic_DNA"/>
</dbReference>
<dbReference type="InterPro" id="IPR050714">
    <property type="entry name" value="Cobalamin_biosynth_MTase"/>
</dbReference>
<keyword evidence="4 7" id="KW-0808">Transferase</keyword>
<dbReference type="InterPro" id="IPR014776">
    <property type="entry name" value="4pyrrole_Mease_sub2"/>
</dbReference>
<dbReference type="Gene3D" id="3.40.1010.10">
    <property type="entry name" value="Cobalt-precorrin-4 Transmethylase, Domain 1"/>
    <property type="match status" value="1"/>
</dbReference>
<dbReference type="GO" id="GO:0008276">
    <property type="term" value="F:protein methyltransferase activity"/>
    <property type="evidence" value="ECO:0007669"/>
    <property type="project" value="InterPro"/>
</dbReference>
<dbReference type="Gene3D" id="3.40.50.150">
    <property type="entry name" value="Vaccinia Virus protein VP39"/>
    <property type="match status" value="1"/>
</dbReference>
<dbReference type="SUPFAM" id="SSF53790">
    <property type="entry name" value="Tetrapyrrole methylase"/>
    <property type="match status" value="1"/>
</dbReference>
<dbReference type="InterPro" id="IPR014008">
    <property type="entry name" value="Cbl_synth_MTase_CbiT"/>
</dbReference>
<dbReference type="PIRSF" id="PIRSF036428">
    <property type="entry name" value="CobL"/>
    <property type="match status" value="1"/>
</dbReference>
<keyword evidence="3 7" id="KW-0489">Methyltransferase</keyword>
<dbReference type="Gene3D" id="3.30.950.10">
    <property type="entry name" value="Methyltransferase, Cobalt-precorrin-4 Transmethylase, Domain 2"/>
    <property type="match status" value="1"/>
</dbReference>
<keyword evidence="5" id="KW-0949">S-adenosyl-L-methionine</keyword>
<proteinExistence type="predicted"/>
<evidence type="ECO:0000313" key="8">
    <source>
        <dbReference type="Proteomes" id="UP000317990"/>
    </source>
</evidence>
<evidence type="ECO:0000259" key="6">
    <source>
        <dbReference type="Pfam" id="PF00590"/>
    </source>
</evidence>